<reference evidence="2" key="2">
    <citation type="submission" date="2025-08" db="UniProtKB">
        <authorList>
            <consortium name="RefSeq"/>
        </authorList>
    </citation>
    <scope>IDENTIFICATION</scope>
</reference>
<feature type="region of interest" description="Disordered" evidence="1">
    <location>
        <begin position="74"/>
        <end position="97"/>
    </location>
</feature>
<dbReference type="RefSeq" id="XP_059604738.1">
    <property type="nucleotide sequence ID" value="XM_059744885.1"/>
</dbReference>
<dbReference type="VEuPathDB" id="FungiDB:An16g00640"/>
<sequence length="97" mass="10943">MADYVGNTPLHEVMKGTMLKRYDNNGNLDPTYPWDAPLRGRQQWIQVLVEAGGLMQQPNASGQTPAQLLSEVTRRHQCRRQVRASESPRGAANLRSR</sequence>
<dbReference type="KEGG" id="ang:An16g00640"/>
<gene>
    <name evidence="2" type="ORF">An16g00640</name>
</gene>
<evidence type="ECO:0000256" key="1">
    <source>
        <dbReference type="SAM" id="MobiDB-lite"/>
    </source>
</evidence>
<dbReference type="GeneID" id="84593308"/>
<dbReference type="AlphaFoldDB" id="A0AAJ8BXG0"/>
<organism evidence="2">
    <name type="scientific">Aspergillus niger</name>
    <dbReference type="NCBI Taxonomy" id="5061"/>
    <lineage>
        <taxon>Eukaryota</taxon>
        <taxon>Fungi</taxon>
        <taxon>Dikarya</taxon>
        <taxon>Ascomycota</taxon>
        <taxon>Pezizomycotina</taxon>
        <taxon>Eurotiomycetes</taxon>
        <taxon>Eurotiomycetidae</taxon>
        <taxon>Eurotiales</taxon>
        <taxon>Aspergillaceae</taxon>
        <taxon>Aspergillus</taxon>
        <taxon>Aspergillus subgen. Circumdati</taxon>
    </lineage>
</organism>
<evidence type="ECO:0000313" key="2">
    <source>
        <dbReference type="RefSeq" id="XP_059604738.1"/>
    </source>
</evidence>
<reference evidence="2" key="1">
    <citation type="submission" date="2025-02" db="EMBL/GenBank/DDBJ databases">
        <authorList>
            <consortium name="NCBI Genome Project"/>
        </authorList>
    </citation>
    <scope>NUCLEOTIDE SEQUENCE</scope>
</reference>
<proteinExistence type="predicted"/>
<accession>A0AAJ8BXG0</accession>
<protein>
    <submittedName>
        <fullName evidence="2">Uncharacterized protein</fullName>
    </submittedName>
</protein>
<name>A0AAJ8BXG0_ASPNG</name>